<evidence type="ECO:0000313" key="2">
    <source>
        <dbReference type="EMBL" id="VFQ45343.1"/>
    </source>
</evidence>
<feature type="region of interest" description="Disordered" evidence="1">
    <location>
        <begin position="1"/>
        <end position="20"/>
    </location>
</feature>
<keyword evidence="3" id="KW-1185">Reference proteome</keyword>
<proteinExistence type="predicted"/>
<dbReference type="Proteomes" id="UP000507962">
    <property type="component" value="Unassembled WGS sequence"/>
</dbReference>
<reference evidence="2 3" key="1">
    <citation type="submission" date="2019-03" db="EMBL/GenBank/DDBJ databases">
        <authorList>
            <person name="Nijsse B."/>
        </authorList>
    </citation>
    <scope>NUCLEOTIDE SEQUENCE [LARGE SCALE GENOMIC DNA]</scope>
    <source>
        <strain evidence="2">Desulfoluna butyratoxydans MSL71</strain>
    </source>
</reference>
<feature type="compositionally biased region" description="Polar residues" evidence="1">
    <location>
        <begin position="1"/>
        <end position="17"/>
    </location>
</feature>
<evidence type="ECO:0000256" key="1">
    <source>
        <dbReference type="SAM" id="MobiDB-lite"/>
    </source>
</evidence>
<evidence type="ECO:0000313" key="3">
    <source>
        <dbReference type="Proteomes" id="UP000507962"/>
    </source>
</evidence>
<dbReference type="AlphaFoldDB" id="A0A4U8YVC4"/>
<dbReference type="EMBL" id="CAADHO010000005">
    <property type="protein sequence ID" value="VFQ45343.1"/>
    <property type="molecule type" value="Genomic_DNA"/>
</dbReference>
<protein>
    <submittedName>
        <fullName evidence="2">Uncharacterized protein</fullName>
    </submittedName>
</protein>
<sequence length="189" mass="20691">MPNFYIGSNTSQNQNGADDTLRSGYNKKIKENGLDLNSIMGTDDVKNTTAGATGTEWGAFTSCGGLIVKTEDAVYMGHCKPNGALFKTTGGGDWKEGAWLYDNRANITQAVVIEFGFNEQVANLNRIVTYFDENETPYIRIKRNSTLALRASADLTGILIMSKLKYDTGITRNWADITEVNEGVDQPEG</sequence>
<organism evidence="2 3">
    <name type="scientific">Desulfoluna butyratoxydans</name>
    <dbReference type="NCBI Taxonomy" id="231438"/>
    <lineage>
        <taxon>Bacteria</taxon>
        <taxon>Pseudomonadati</taxon>
        <taxon>Thermodesulfobacteriota</taxon>
        <taxon>Desulfobacteria</taxon>
        <taxon>Desulfobacterales</taxon>
        <taxon>Desulfolunaceae</taxon>
        <taxon>Desulfoluna</taxon>
    </lineage>
</organism>
<dbReference type="RefSeq" id="WP_180141786.1">
    <property type="nucleotide sequence ID" value="NZ_CAADHO010000005.1"/>
</dbReference>
<gene>
    <name evidence="2" type="ORF">MSL71_30000</name>
</gene>
<name>A0A4U8YVC4_9BACT</name>
<accession>A0A4U8YVC4</accession>